<feature type="transmembrane region" description="Helical" evidence="1">
    <location>
        <begin position="118"/>
        <end position="135"/>
    </location>
</feature>
<evidence type="ECO:0000256" key="1">
    <source>
        <dbReference type="SAM" id="Phobius"/>
    </source>
</evidence>
<dbReference type="OrthoDB" id="4427096at2"/>
<dbReference type="STRING" id="1121365.GCA_000375365_01497"/>
<keyword evidence="1" id="KW-0472">Membrane</keyword>
<accession>A0A2N0X6I1</accession>
<feature type="transmembrane region" description="Helical" evidence="1">
    <location>
        <begin position="54"/>
        <end position="72"/>
    </location>
</feature>
<proteinExistence type="predicted"/>
<feature type="transmembrane region" description="Helical" evidence="1">
    <location>
        <begin position="93"/>
        <end position="112"/>
    </location>
</feature>
<evidence type="ECO:0000313" key="3">
    <source>
        <dbReference type="Proteomes" id="UP000233249"/>
    </source>
</evidence>
<keyword evidence="1" id="KW-1133">Transmembrane helix</keyword>
<sequence length="156" mass="17668">MSYGDRVIRRQERLVDDEFERAMLHKSATVALAYNDWLIVLVCAILVWVLPGDYALAGLLAIIPLLFSRIIGIRWMRRTVPLPRYAVPSKGELLGMVAAMTIIMVGFFENVGWPKDPFSFLIPFLGGLTGSYYAYRRSGARREADRRALDAEQAED</sequence>
<feature type="transmembrane region" description="Helical" evidence="1">
    <location>
        <begin position="28"/>
        <end position="48"/>
    </location>
</feature>
<organism evidence="2 3">
    <name type="scientific">Corynebacterium mastitidis</name>
    <dbReference type="NCBI Taxonomy" id="161890"/>
    <lineage>
        <taxon>Bacteria</taxon>
        <taxon>Bacillati</taxon>
        <taxon>Actinomycetota</taxon>
        <taxon>Actinomycetes</taxon>
        <taxon>Mycobacteriales</taxon>
        <taxon>Corynebacteriaceae</taxon>
        <taxon>Corynebacterium</taxon>
    </lineage>
</organism>
<comment type="caution">
    <text evidence="2">The sequence shown here is derived from an EMBL/GenBank/DDBJ whole genome shotgun (WGS) entry which is preliminary data.</text>
</comment>
<gene>
    <name evidence="2" type="ORF">CXB45_07735</name>
</gene>
<evidence type="ECO:0000313" key="2">
    <source>
        <dbReference type="EMBL" id="PKF68334.1"/>
    </source>
</evidence>
<keyword evidence="1" id="KW-0812">Transmembrane</keyword>
<name>A0A2N0X6I1_9CORY</name>
<reference evidence="2 3" key="1">
    <citation type="submission" date="2017-12" db="EMBL/GenBank/DDBJ databases">
        <title>Corynebacterium mastitidis 16-1433 Genome.</title>
        <authorList>
            <person name="Gulvik C.A."/>
        </authorList>
    </citation>
    <scope>NUCLEOTIDE SEQUENCE [LARGE SCALE GENOMIC DNA]</scope>
    <source>
        <strain evidence="2 3">16-1433</strain>
    </source>
</reference>
<dbReference type="AlphaFoldDB" id="A0A2N0X6I1"/>
<dbReference type="EMBL" id="PJAF01000021">
    <property type="protein sequence ID" value="PKF68334.1"/>
    <property type="molecule type" value="Genomic_DNA"/>
</dbReference>
<protein>
    <submittedName>
        <fullName evidence="2">Uncharacterized protein</fullName>
    </submittedName>
</protein>
<dbReference type="RefSeq" id="WP_101173932.1">
    <property type="nucleotide sequence ID" value="NZ_JAKRKB010000002.1"/>
</dbReference>
<dbReference type="Proteomes" id="UP000233249">
    <property type="component" value="Unassembled WGS sequence"/>
</dbReference>